<protein>
    <submittedName>
        <fullName evidence="1">Uncharacterized protein</fullName>
    </submittedName>
</protein>
<accession>A0A8S1VBX1</accession>
<evidence type="ECO:0000313" key="1">
    <source>
        <dbReference type="EMBL" id="CAD8174414.1"/>
    </source>
</evidence>
<dbReference type="AlphaFoldDB" id="A0A8S1VBX1"/>
<organism evidence="1 2">
    <name type="scientific">Paramecium pentaurelia</name>
    <dbReference type="NCBI Taxonomy" id="43138"/>
    <lineage>
        <taxon>Eukaryota</taxon>
        <taxon>Sar</taxon>
        <taxon>Alveolata</taxon>
        <taxon>Ciliophora</taxon>
        <taxon>Intramacronucleata</taxon>
        <taxon>Oligohymenophorea</taxon>
        <taxon>Peniculida</taxon>
        <taxon>Parameciidae</taxon>
        <taxon>Paramecium</taxon>
    </lineage>
</organism>
<gene>
    <name evidence="1" type="ORF">PPENT_87.1.T0610076</name>
</gene>
<proteinExistence type="predicted"/>
<evidence type="ECO:0000313" key="2">
    <source>
        <dbReference type="Proteomes" id="UP000689195"/>
    </source>
</evidence>
<dbReference type="OrthoDB" id="2649at2759"/>
<name>A0A8S1VBX1_9CILI</name>
<reference evidence="1" key="1">
    <citation type="submission" date="2021-01" db="EMBL/GenBank/DDBJ databases">
        <authorList>
            <consortium name="Genoscope - CEA"/>
            <person name="William W."/>
        </authorList>
    </citation>
    <scope>NUCLEOTIDE SEQUENCE</scope>
</reference>
<comment type="caution">
    <text evidence="1">The sequence shown here is derived from an EMBL/GenBank/DDBJ whole genome shotgun (WGS) entry which is preliminary data.</text>
</comment>
<dbReference type="Proteomes" id="UP000689195">
    <property type="component" value="Unassembled WGS sequence"/>
</dbReference>
<dbReference type="EMBL" id="CAJJDO010000061">
    <property type="protein sequence ID" value="CAD8174414.1"/>
    <property type="molecule type" value="Genomic_DNA"/>
</dbReference>
<keyword evidence="2" id="KW-1185">Reference proteome</keyword>
<sequence length="105" mass="13037">MQLTKNFMIYIRHEKFSRFHHINWKQEDRVYDSCLGGDLIEKQYKILFGYNHQRKYYAEERLTYFNKDDTHKLQLLNSFVSKEPYENHFWIVFEILDVNPLDLIK</sequence>